<organism evidence="1 2">
    <name type="scientific">Puccinia sorghi</name>
    <dbReference type="NCBI Taxonomy" id="27349"/>
    <lineage>
        <taxon>Eukaryota</taxon>
        <taxon>Fungi</taxon>
        <taxon>Dikarya</taxon>
        <taxon>Basidiomycota</taxon>
        <taxon>Pucciniomycotina</taxon>
        <taxon>Pucciniomycetes</taxon>
        <taxon>Pucciniales</taxon>
        <taxon>Pucciniaceae</taxon>
        <taxon>Puccinia</taxon>
    </lineage>
</organism>
<evidence type="ECO:0000313" key="1">
    <source>
        <dbReference type="EMBL" id="KNZ58332.1"/>
    </source>
</evidence>
<accession>A0A0L6VCQ7</accession>
<dbReference type="Proteomes" id="UP000037035">
    <property type="component" value="Unassembled WGS sequence"/>
</dbReference>
<sequence length="182" mass="20677">MHYTGVTADQKHDLALTGGINTELKKCLNNAIANLWCDLLLDSGEVRSVVGKRYLEKYCPEWRDFILPIKAGKFNSASDMTVHQILVESLCEKGWINNKSFLGFFSCQLQAVDQVLFEVVVMENMSALYFILGNEYIAIEYLILASPLLWLQSRVMLVITSKVKLNLRLGFPNNFQKHRGVS</sequence>
<comment type="caution">
    <text evidence="1">The sequence shown here is derived from an EMBL/GenBank/DDBJ whole genome shotgun (WGS) entry which is preliminary data.</text>
</comment>
<name>A0A0L6VCQ7_9BASI</name>
<dbReference type="OrthoDB" id="2518428at2759"/>
<protein>
    <submittedName>
        <fullName evidence="1">Uncharacterized protein</fullName>
    </submittedName>
</protein>
<proteinExistence type="predicted"/>
<dbReference type="VEuPathDB" id="FungiDB:VP01_1950g3"/>
<keyword evidence="2" id="KW-1185">Reference proteome</keyword>
<reference evidence="1 2" key="1">
    <citation type="submission" date="2015-08" db="EMBL/GenBank/DDBJ databases">
        <title>Next Generation Sequencing and Analysis of the Genome of Puccinia sorghi L Schw, the Causal Agent of Maize Common Rust.</title>
        <authorList>
            <person name="Rochi L."/>
            <person name="Burguener G."/>
            <person name="Darino M."/>
            <person name="Turjanski A."/>
            <person name="Kreff E."/>
            <person name="Dieguez M.J."/>
            <person name="Sacco F."/>
        </authorList>
    </citation>
    <scope>NUCLEOTIDE SEQUENCE [LARGE SCALE GENOMIC DNA]</scope>
    <source>
        <strain evidence="1 2">RO10H11247</strain>
    </source>
</reference>
<gene>
    <name evidence="1" type="ORF">VP01_1950g3</name>
</gene>
<dbReference type="AlphaFoldDB" id="A0A0L6VCQ7"/>
<evidence type="ECO:0000313" key="2">
    <source>
        <dbReference type="Proteomes" id="UP000037035"/>
    </source>
</evidence>
<dbReference type="EMBL" id="LAVV01006782">
    <property type="protein sequence ID" value="KNZ58332.1"/>
    <property type="molecule type" value="Genomic_DNA"/>
</dbReference>